<protein>
    <submittedName>
        <fullName evidence="2">Glycosyl hydrolase family 71</fullName>
    </submittedName>
</protein>
<dbReference type="Gene3D" id="3.20.20.80">
    <property type="entry name" value="Glycosidases"/>
    <property type="match status" value="1"/>
</dbReference>
<dbReference type="RefSeq" id="XP_049137091.1">
    <property type="nucleotide sequence ID" value="XM_049281134.1"/>
</dbReference>
<dbReference type="InterPro" id="IPR005197">
    <property type="entry name" value="Glyco_hydro_71"/>
</dbReference>
<keyword evidence="3" id="KW-1185">Reference proteome</keyword>
<dbReference type="InterPro" id="IPR051130">
    <property type="entry name" value="Mito_struct-func_regulator"/>
</dbReference>
<dbReference type="PANTHER" id="PTHR43173">
    <property type="entry name" value="ABC1 FAMILY PROTEIN"/>
    <property type="match status" value="1"/>
</dbReference>
<organism evidence="2 3">
    <name type="scientific">Colletotrichum lupini</name>
    <dbReference type="NCBI Taxonomy" id="145971"/>
    <lineage>
        <taxon>Eukaryota</taxon>
        <taxon>Fungi</taxon>
        <taxon>Dikarya</taxon>
        <taxon>Ascomycota</taxon>
        <taxon>Pezizomycotina</taxon>
        <taxon>Sordariomycetes</taxon>
        <taxon>Hypocreomycetidae</taxon>
        <taxon>Glomerellales</taxon>
        <taxon>Glomerellaceae</taxon>
        <taxon>Colletotrichum</taxon>
        <taxon>Colletotrichum acutatum species complex</taxon>
    </lineage>
</organism>
<evidence type="ECO:0000313" key="2">
    <source>
        <dbReference type="EMBL" id="UQC75446.1"/>
    </source>
</evidence>
<reference evidence="2" key="1">
    <citation type="journal article" date="2021" name="Mol. Plant Microbe Interact.">
        <title>Complete Genome Sequence of the Plant-Pathogenic Fungus Colletotrichum lupini.</title>
        <authorList>
            <person name="Baroncelli R."/>
            <person name="Pensec F."/>
            <person name="Da Lio D."/>
            <person name="Boufleur T."/>
            <person name="Vicente I."/>
            <person name="Sarrocco S."/>
            <person name="Picot A."/>
            <person name="Baraldi E."/>
            <person name="Sukno S."/>
            <person name="Thon M."/>
            <person name="Le Floch G."/>
        </authorList>
    </citation>
    <scope>NUCLEOTIDE SEQUENCE</scope>
    <source>
        <strain evidence="2">IMI 504893</strain>
    </source>
</reference>
<sequence>MDNGVQRQRGGTVVALADLSTLISVSITLDIDDLICVSRKLLFAVTMKFTTCLAGLLAAVTQVQAASVFAHFMLINTKNYTLSEFEDDFKIAKDAHIDAFALNMGLTDPNTNSSLETAFVAAKNVGFQLFFSFDYNGGYHGGKPWPKETILDMTEKYFKLDEYFKYADKPLASTFEGTENAEDWIEIKNKTGAFFIPDWSSVSPEDALALGNGVADGLFSWNAWPVGDQDMTDKSDAAYAWALKGKPYMMPVSPWFYTNLPGYNKNWVWRGDDLWYDRWNQVMDVMPAFVQIISWNDYGESHHIGPVRTNAMEAFEVGEAPFNYALDHPHDGWRHFLPYLIDSYKAAVAPSIKDEALMTWYRGSPALSCKDGGTIANAVTHDQETLTAAQVVRDKIFYSALLTSAAEVTVSVGGKAQKGNWTSTPDGGKGVYHGSIPFLGTGDVVITMTKYGTEIAKIDGRKIANECPGGLTNWNAWTGSTNALHVDDPSPSPTQTGGGPQSTASDNDSGASNLSQNGLVYVIFALVSLSVAGVV</sequence>
<feature type="region of interest" description="Disordered" evidence="1">
    <location>
        <begin position="480"/>
        <end position="511"/>
    </location>
</feature>
<keyword evidence="2" id="KW-0378">Hydrolase</keyword>
<evidence type="ECO:0000256" key="1">
    <source>
        <dbReference type="SAM" id="MobiDB-lite"/>
    </source>
</evidence>
<evidence type="ECO:0000313" key="3">
    <source>
        <dbReference type="Proteomes" id="UP000830671"/>
    </source>
</evidence>
<dbReference type="PANTHER" id="PTHR43173:SF33">
    <property type="entry name" value="ASCUS WALL ENDO-1,3-ALPHA-GLUCANASE-RELATED"/>
    <property type="match status" value="1"/>
</dbReference>
<proteinExistence type="predicted"/>
<accession>A0A9Q8SEF8</accession>
<dbReference type="Proteomes" id="UP000830671">
    <property type="component" value="Chromosome 1"/>
</dbReference>
<dbReference type="KEGG" id="clup:CLUP02_02100"/>
<gene>
    <name evidence="2" type="ORF">CLUP02_02100</name>
</gene>
<name>A0A9Q8SEF8_9PEZI</name>
<dbReference type="Pfam" id="PF03659">
    <property type="entry name" value="Glyco_hydro_71"/>
    <property type="match status" value="1"/>
</dbReference>
<dbReference type="GeneID" id="73336144"/>
<dbReference type="GO" id="GO:0051118">
    <property type="term" value="F:glucan endo-1,3-alpha-glucosidase activity"/>
    <property type="evidence" value="ECO:0007669"/>
    <property type="project" value="InterPro"/>
</dbReference>
<dbReference type="CDD" id="cd11577">
    <property type="entry name" value="GH71"/>
    <property type="match status" value="1"/>
</dbReference>
<dbReference type="EMBL" id="CP019471">
    <property type="protein sequence ID" value="UQC75446.1"/>
    <property type="molecule type" value="Genomic_DNA"/>
</dbReference>
<dbReference type="AlphaFoldDB" id="A0A9Q8SEF8"/>